<dbReference type="InterPro" id="IPR005467">
    <property type="entry name" value="His_kinase_dom"/>
</dbReference>
<feature type="domain" description="PAS" evidence="11">
    <location>
        <begin position="269"/>
        <end position="317"/>
    </location>
</feature>
<evidence type="ECO:0000256" key="4">
    <source>
        <dbReference type="ARBA" id="ARBA00022679"/>
    </source>
</evidence>
<keyword evidence="14" id="KW-1185">Reference proteome</keyword>
<dbReference type="InterPro" id="IPR013767">
    <property type="entry name" value="PAS_fold"/>
</dbReference>
<accession>A0ABS6BVW3</accession>
<keyword evidence="9" id="KW-1133">Transmembrane helix</keyword>
<comment type="catalytic activity">
    <reaction evidence="1">
        <text>ATP + protein L-histidine = ADP + protein N-phospho-L-histidine.</text>
        <dbReference type="EC" id="2.7.13.3"/>
    </reaction>
</comment>
<evidence type="ECO:0000256" key="1">
    <source>
        <dbReference type="ARBA" id="ARBA00000085"/>
    </source>
</evidence>
<dbReference type="InterPro" id="IPR003594">
    <property type="entry name" value="HATPase_dom"/>
</dbReference>
<comment type="caution">
    <text evidence="13">The sequence shown here is derived from an EMBL/GenBank/DDBJ whole genome shotgun (WGS) entry which is preliminary data.</text>
</comment>
<dbReference type="RefSeq" id="WP_216149700.1">
    <property type="nucleotide sequence ID" value="NZ_JAHLDV010000028.1"/>
</dbReference>
<evidence type="ECO:0000256" key="5">
    <source>
        <dbReference type="ARBA" id="ARBA00022741"/>
    </source>
</evidence>
<dbReference type="SMART" id="SM00304">
    <property type="entry name" value="HAMP"/>
    <property type="match status" value="1"/>
</dbReference>
<organism evidence="13 14">
    <name type="scientific">Clostridium frigoris</name>
    <dbReference type="NCBI Taxonomy" id="205327"/>
    <lineage>
        <taxon>Bacteria</taxon>
        <taxon>Bacillati</taxon>
        <taxon>Bacillota</taxon>
        <taxon>Clostridia</taxon>
        <taxon>Eubacteriales</taxon>
        <taxon>Clostridiaceae</taxon>
        <taxon>Clostridium</taxon>
    </lineage>
</organism>
<dbReference type="Pfam" id="PF02518">
    <property type="entry name" value="HATPase_c"/>
    <property type="match status" value="1"/>
</dbReference>
<reference evidence="13 14" key="1">
    <citation type="submission" date="2021-06" db="EMBL/GenBank/DDBJ databases">
        <title>Clostridia strains as spoilage organisms.</title>
        <authorList>
            <person name="Wambui J."/>
            <person name="Stephan R."/>
            <person name="Stevens M.J.A."/>
        </authorList>
    </citation>
    <scope>NUCLEOTIDE SEQUENCE [LARGE SCALE GENOMIC DNA]</scope>
    <source>
        <strain evidence="13 14">DSM 14204</strain>
    </source>
</reference>
<evidence type="ECO:0000256" key="6">
    <source>
        <dbReference type="ARBA" id="ARBA00022777"/>
    </source>
</evidence>
<dbReference type="InterPro" id="IPR000014">
    <property type="entry name" value="PAS"/>
</dbReference>
<dbReference type="PANTHER" id="PTHR42878:SF7">
    <property type="entry name" value="SENSOR HISTIDINE KINASE GLRK"/>
    <property type="match status" value="1"/>
</dbReference>
<dbReference type="PROSITE" id="PS50885">
    <property type="entry name" value="HAMP"/>
    <property type="match status" value="1"/>
</dbReference>
<evidence type="ECO:0000313" key="13">
    <source>
        <dbReference type="EMBL" id="MBU3160484.1"/>
    </source>
</evidence>
<name>A0ABS6BVW3_9CLOT</name>
<feature type="transmembrane region" description="Helical" evidence="9">
    <location>
        <begin position="12"/>
        <end position="35"/>
    </location>
</feature>
<dbReference type="EC" id="2.7.13.3" evidence="3"/>
<evidence type="ECO:0000256" key="7">
    <source>
        <dbReference type="ARBA" id="ARBA00022840"/>
    </source>
</evidence>
<evidence type="ECO:0000256" key="8">
    <source>
        <dbReference type="ARBA" id="ARBA00023012"/>
    </source>
</evidence>
<protein>
    <recommendedName>
        <fullName evidence="3">histidine kinase</fullName>
        <ecNumber evidence="3">2.7.13.3</ecNumber>
    </recommendedName>
</protein>
<feature type="domain" description="HAMP" evidence="12">
    <location>
        <begin position="208"/>
        <end position="260"/>
    </location>
</feature>
<keyword evidence="7" id="KW-0067">ATP-binding</keyword>
<feature type="transmembrane region" description="Helical" evidence="9">
    <location>
        <begin position="184"/>
        <end position="206"/>
    </location>
</feature>
<gene>
    <name evidence="13" type="ORF">KPL37_12085</name>
</gene>
<keyword evidence="9" id="KW-0472">Membrane</keyword>
<keyword evidence="6 13" id="KW-0418">Kinase</keyword>
<sequence length="613" mass="69573">MVVSIKTLKGKIVTINVFLVLVIVMIGFISSFNVYKLGGQIDGLMTNNYKSINVSTKMTEVIDIEDKAILQYISFENKNSLDVIYNSNEKFHEWLNIEKNNITEIGEKNITNKISDDYFLFYKSFTNLQDYKKTHTNIENIEFYNLRVSTLASKVKDDLMALTTMNEKAMFKGRDNTKSNSLSVLYFILAISFIAAISGLIISLIYTNKFLNPINLLMETIKSVKEGQINKQAPIINSDEIGMLAKEFNNMTSRLYEFEQSTTGKLILERNKSIAIVKSITDPLIVLDASYKVQLLNNSGENIFGVLEQNIINSNYLETIRNMELYDYIFCVVDNKVTDTEKIISFHLNDRTYFFNVLVTIVNDKDDKINAIVVLLKNITEYKELEKVRTDFIATISHEFKTPLTSIMMGVGLLLEKNIGVINEKQEELLDAIKEETEKLTDLVSNLLKLSKIQSNQAVYDIRPYSITKIALDCVKNYEMQAKNKGIILDNSIKEELPNVVVDKEKIIWVLNNLVSNALKYTNAGGKIIIGAIINGDKMKVFVKDNGKGIPREYHERIFEKFVKISAYDTEFLSSGIGLSIAKGIVEAHGGIIYCESEVNKGSNFTFTLPLEK</sequence>
<dbReference type="Proteomes" id="UP000776252">
    <property type="component" value="Unassembled WGS sequence"/>
</dbReference>
<keyword evidence="9" id="KW-0812">Transmembrane</keyword>
<evidence type="ECO:0000313" key="14">
    <source>
        <dbReference type="Proteomes" id="UP000776252"/>
    </source>
</evidence>
<dbReference type="PROSITE" id="PS50109">
    <property type="entry name" value="HIS_KIN"/>
    <property type="match status" value="1"/>
</dbReference>
<dbReference type="InterPro" id="IPR003660">
    <property type="entry name" value="HAMP_dom"/>
</dbReference>
<evidence type="ECO:0000259" key="12">
    <source>
        <dbReference type="PROSITE" id="PS50885"/>
    </source>
</evidence>
<evidence type="ECO:0000256" key="3">
    <source>
        <dbReference type="ARBA" id="ARBA00012438"/>
    </source>
</evidence>
<evidence type="ECO:0000259" key="10">
    <source>
        <dbReference type="PROSITE" id="PS50109"/>
    </source>
</evidence>
<dbReference type="Pfam" id="PF00512">
    <property type="entry name" value="HisKA"/>
    <property type="match status" value="1"/>
</dbReference>
<evidence type="ECO:0000259" key="11">
    <source>
        <dbReference type="PROSITE" id="PS50112"/>
    </source>
</evidence>
<dbReference type="CDD" id="cd00082">
    <property type="entry name" value="HisKA"/>
    <property type="match status" value="1"/>
</dbReference>
<dbReference type="EMBL" id="JAHLDV010000028">
    <property type="protein sequence ID" value="MBU3160484.1"/>
    <property type="molecule type" value="Genomic_DNA"/>
</dbReference>
<keyword evidence="5" id="KW-0547">Nucleotide-binding</keyword>
<dbReference type="PROSITE" id="PS50112">
    <property type="entry name" value="PAS"/>
    <property type="match status" value="1"/>
</dbReference>
<keyword evidence="8" id="KW-0902">Two-component regulatory system</keyword>
<dbReference type="Pfam" id="PF00989">
    <property type="entry name" value="PAS"/>
    <property type="match status" value="1"/>
</dbReference>
<dbReference type="SMART" id="SM00387">
    <property type="entry name" value="HATPase_c"/>
    <property type="match status" value="1"/>
</dbReference>
<dbReference type="InterPro" id="IPR050351">
    <property type="entry name" value="BphY/WalK/GraS-like"/>
</dbReference>
<keyword evidence="4" id="KW-0808">Transferase</keyword>
<dbReference type="CDD" id="cd06225">
    <property type="entry name" value="HAMP"/>
    <property type="match status" value="1"/>
</dbReference>
<dbReference type="SMART" id="SM00388">
    <property type="entry name" value="HisKA"/>
    <property type="match status" value="1"/>
</dbReference>
<comment type="subcellular location">
    <subcellularLocation>
        <location evidence="2">Membrane</location>
    </subcellularLocation>
</comment>
<feature type="domain" description="Histidine kinase" evidence="10">
    <location>
        <begin position="395"/>
        <end position="613"/>
    </location>
</feature>
<dbReference type="PANTHER" id="PTHR42878">
    <property type="entry name" value="TWO-COMPONENT HISTIDINE KINASE"/>
    <property type="match status" value="1"/>
</dbReference>
<evidence type="ECO:0000256" key="9">
    <source>
        <dbReference type="SAM" id="Phobius"/>
    </source>
</evidence>
<evidence type="ECO:0000256" key="2">
    <source>
        <dbReference type="ARBA" id="ARBA00004370"/>
    </source>
</evidence>
<dbReference type="GO" id="GO:0016301">
    <property type="term" value="F:kinase activity"/>
    <property type="evidence" value="ECO:0007669"/>
    <property type="project" value="UniProtKB-KW"/>
</dbReference>
<dbReference type="InterPro" id="IPR003661">
    <property type="entry name" value="HisK_dim/P_dom"/>
</dbReference>
<dbReference type="Pfam" id="PF00672">
    <property type="entry name" value="HAMP"/>
    <property type="match status" value="1"/>
</dbReference>
<proteinExistence type="predicted"/>